<dbReference type="Pfam" id="PF07687">
    <property type="entry name" value="M20_dimer"/>
    <property type="match status" value="1"/>
</dbReference>
<dbReference type="Gene3D" id="3.30.70.360">
    <property type="match status" value="1"/>
</dbReference>
<reference evidence="7 8" key="1">
    <citation type="submission" date="2015-07" db="EMBL/GenBank/DDBJ databases">
        <title>Whole genome sequence of Ardenticatena maritima DSM 23922.</title>
        <authorList>
            <person name="Hemp J."/>
            <person name="Ward L.M."/>
            <person name="Pace L.A."/>
            <person name="Fischer W.W."/>
        </authorList>
    </citation>
    <scope>NUCLEOTIDE SEQUENCE [LARGE SCALE GENOMIC DNA]</scope>
    <source>
        <strain evidence="7 8">110S</strain>
    </source>
</reference>
<keyword evidence="2" id="KW-0479">Metal-binding</keyword>
<dbReference type="CDD" id="cd03885">
    <property type="entry name" value="M20_CPDG2"/>
    <property type="match status" value="1"/>
</dbReference>
<feature type="domain" description="Peptidase M20 dimerisation" evidence="6">
    <location>
        <begin position="173"/>
        <end position="275"/>
    </location>
</feature>
<protein>
    <recommendedName>
        <fullName evidence="6">Peptidase M20 dimerisation domain-containing protein</fullName>
    </recommendedName>
</protein>
<dbReference type="InterPro" id="IPR011650">
    <property type="entry name" value="Peptidase_M20_dimer"/>
</dbReference>
<dbReference type="Pfam" id="PF01546">
    <property type="entry name" value="Peptidase_M20"/>
    <property type="match status" value="1"/>
</dbReference>
<keyword evidence="4" id="KW-0862">Zinc</keyword>
<dbReference type="SUPFAM" id="SSF55031">
    <property type="entry name" value="Bacterial exopeptidase dimerisation domain"/>
    <property type="match status" value="1"/>
</dbReference>
<dbReference type="InterPro" id="IPR036264">
    <property type="entry name" value="Bact_exopeptidase_dim_dom"/>
</dbReference>
<comment type="caution">
    <text evidence="7">The sequence shown here is derived from an EMBL/GenBank/DDBJ whole genome shotgun (WGS) entry which is preliminary data.</text>
</comment>
<evidence type="ECO:0000259" key="6">
    <source>
        <dbReference type="Pfam" id="PF07687"/>
    </source>
</evidence>
<dbReference type="Proteomes" id="UP000050502">
    <property type="component" value="Unassembled WGS sequence"/>
</dbReference>
<dbReference type="InterPro" id="IPR002933">
    <property type="entry name" value="Peptidase_M20"/>
</dbReference>
<evidence type="ECO:0000313" key="8">
    <source>
        <dbReference type="Proteomes" id="UP000050502"/>
    </source>
</evidence>
<accession>A0A0P6YCE4</accession>
<dbReference type="SUPFAM" id="SSF53187">
    <property type="entry name" value="Zn-dependent exopeptidases"/>
    <property type="match status" value="1"/>
</dbReference>
<dbReference type="InterPro" id="IPR017150">
    <property type="entry name" value="Pept_M20_glutamate_carboxypep"/>
</dbReference>
<evidence type="ECO:0000256" key="2">
    <source>
        <dbReference type="ARBA" id="ARBA00022723"/>
    </source>
</evidence>
<keyword evidence="3" id="KW-0378">Hydrolase</keyword>
<organism evidence="7 8">
    <name type="scientific">Ardenticatena maritima</name>
    <dbReference type="NCBI Taxonomy" id="872965"/>
    <lineage>
        <taxon>Bacteria</taxon>
        <taxon>Bacillati</taxon>
        <taxon>Chloroflexota</taxon>
        <taxon>Ardenticatenia</taxon>
        <taxon>Ardenticatenales</taxon>
        <taxon>Ardenticatenaceae</taxon>
        <taxon>Ardenticatena</taxon>
    </lineage>
</organism>
<evidence type="ECO:0000256" key="3">
    <source>
        <dbReference type="ARBA" id="ARBA00022801"/>
    </source>
</evidence>
<dbReference type="InterPro" id="IPR050072">
    <property type="entry name" value="Peptidase_M20A"/>
</dbReference>
<proteinExistence type="predicted"/>
<evidence type="ECO:0000256" key="5">
    <source>
        <dbReference type="PIRSR" id="PIRSR037238-1"/>
    </source>
</evidence>
<gene>
    <name evidence="7" type="ORF">SE16_09330</name>
</gene>
<evidence type="ECO:0000256" key="4">
    <source>
        <dbReference type="ARBA" id="ARBA00022833"/>
    </source>
</evidence>
<comment type="cofactor">
    <cofactor evidence="1">
        <name>Zn(2+)</name>
        <dbReference type="ChEBI" id="CHEBI:29105"/>
    </cofactor>
</comment>
<dbReference type="InterPro" id="IPR001261">
    <property type="entry name" value="ArgE/DapE_CS"/>
</dbReference>
<dbReference type="PROSITE" id="PS00758">
    <property type="entry name" value="ARGE_DAPE_CPG2_1"/>
    <property type="match status" value="1"/>
</dbReference>
<sequence>METHLDAYLADLAELVNVDCGTSYKPGVDEVGSWCARFAVHMGATLEWIPQRDYGDILLARWRGTGRGRILLSAHLDTVYPIGTAAKRPLRREGNRLLGPGVADMKAGLLSGLYALQALFALGMAHFEEIAYFFSSEEEVGSPVSRTWLQELAPHYDAGLVLEAGRPDGSVVVARKGGGFLRVCVEGREAHTGVEPEKGASAILELAHHIIALEALNGRVPGTTIKVTQVQGGTARNVVPGTAEAGADVRVVDEAGRTAIEALIRETVAHTYIEGTQVRLEGEIDRPPWPPNEGTERLYTLARQIAHELGFDIGAATSGGSSDGNFLVAGGLAVLDGLGPVGGLDHSPNEYLDVDSIVPRTVLLAELIRRLTAPA</sequence>
<evidence type="ECO:0000313" key="7">
    <source>
        <dbReference type="EMBL" id="KPL88037.1"/>
    </source>
</evidence>
<evidence type="ECO:0000256" key="1">
    <source>
        <dbReference type="ARBA" id="ARBA00001947"/>
    </source>
</evidence>
<dbReference type="GO" id="GO:0046872">
    <property type="term" value="F:metal ion binding"/>
    <property type="evidence" value="ECO:0007669"/>
    <property type="project" value="UniProtKB-KW"/>
</dbReference>
<name>A0A0P6YCE4_9CHLR</name>
<dbReference type="Gene3D" id="3.40.630.10">
    <property type="entry name" value="Zn peptidases"/>
    <property type="match status" value="1"/>
</dbReference>
<dbReference type="PIRSF" id="PIRSF037238">
    <property type="entry name" value="Carboxypeptidase_G2"/>
    <property type="match status" value="1"/>
</dbReference>
<feature type="active site" evidence="5">
    <location>
        <position position="77"/>
    </location>
</feature>
<dbReference type="EMBL" id="LGKN01000005">
    <property type="protein sequence ID" value="KPL88037.1"/>
    <property type="molecule type" value="Genomic_DNA"/>
</dbReference>
<dbReference type="PANTHER" id="PTHR43808:SF9">
    <property type="entry name" value="BLL0789 PROTEIN"/>
    <property type="match status" value="1"/>
</dbReference>
<dbReference type="AlphaFoldDB" id="A0A0P6YCE4"/>
<dbReference type="PANTHER" id="PTHR43808">
    <property type="entry name" value="ACETYLORNITHINE DEACETYLASE"/>
    <property type="match status" value="1"/>
</dbReference>
<dbReference type="PATRIC" id="fig|872965.6.peg.1908"/>
<dbReference type="GO" id="GO:0016787">
    <property type="term" value="F:hydrolase activity"/>
    <property type="evidence" value="ECO:0007669"/>
    <property type="project" value="UniProtKB-KW"/>
</dbReference>
<feature type="active site" description="Proton acceptor" evidence="5">
    <location>
        <position position="138"/>
    </location>
</feature>